<dbReference type="InterPro" id="IPR013325">
    <property type="entry name" value="RNA_pol_sigma_r2"/>
</dbReference>
<name>A0ABM7M8J1_9ACTN</name>
<evidence type="ECO:0000313" key="8">
    <source>
        <dbReference type="Proteomes" id="UP000676967"/>
    </source>
</evidence>
<sequence length="519" mass="54533">MVVVTTDMGVTRAGDADVVRAAQAGDRAALEQLAATHLPMVYAIVRQALDGHPDVDDVTQDIMVRALRQLRSLRSPESFRPWLAAIALRQVGTHQHRADRTAAQLAPLDEATGIPDAGAEFAGVTDLRADLSAQRRQVRRAGRWLDPDDRRLLPLWWLEVAGRLSRAELAQALGITVIHAGVRIQRMRTQLELSRAIVAALDARPRCALLASELSGWDGMPAPRWRKRLARHVRGCPVCARVDGDLVPIDRLLPMLVALPVPAALTAAVLGKTGGAGTALAVVKAGALGHLTSVAAAHPVVTAVAAGALVVGATAGAAAVTGPRTPRPVTVAQTPHPTTIAAPTPTVAAGSASAAEPSPTVVPSSSATAAALLRTGPVSLAPANAAGRYVTAAGSYGMLTTVGPGDPAAARRQATFQVVSGLNDARCFSFRSGDGRYLRHMSWRLRLNPDDGSKLFHGDATFCPQAGQPAGSVILESSNYPGWFLRHRGDELWVDQFDGSSGFRADASFSVRPPLADRP</sequence>
<dbReference type="Gene3D" id="2.80.10.50">
    <property type="match status" value="1"/>
</dbReference>
<dbReference type="Pfam" id="PF05270">
    <property type="entry name" value="AbfB"/>
    <property type="match status" value="1"/>
</dbReference>
<dbReference type="EMBL" id="AP023356">
    <property type="protein sequence ID" value="BCJ47899.1"/>
    <property type="molecule type" value="Genomic_DNA"/>
</dbReference>
<reference evidence="7 8" key="1">
    <citation type="submission" date="2020-08" db="EMBL/GenBank/DDBJ databases">
        <title>Whole genome shotgun sequence of Actinoplanes ianthinogenes NBRC 13996.</title>
        <authorList>
            <person name="Komaki H."/>
            <person name="Tamura T."/>
        </authorList>
    </citation>
    <scope>NUCLEOTIDE SEQUENCE [LARGE SCALE GENOMIC DNA]</scope>
    <source>
        <strain evidence="7 8">NBRC 13996</strain>
    </source>
</reference>
<dbReference type="Pfam" id="PF04542">
    <property type="entry name" value="Sigma70_r2"/>
    <property type="match status" value="1"/>
</dbReference>
<feature type="domain" description="RNA polymerase sigma-70 region 2" evidence="5">
    <location>
        <begin position="34"/>
        <end position="100"/>
    </location>
</feature>
<evidence type="ECO:0000313" key="7">
    <source>
        <dbReference type="EMBL" id="BCJ47899.1"/>
    </source>
</evidence>
<keyword evidence="1" id="KW-0805">Transcription regulation</keyword>
<evidence type="ECO:0000259" key="5">
    <source>
        <dbReference type="Pfam" id="PF04542"/>
    </source>
</evidence>
<organism evidence="7 8">
    <name type="scientific">Actinoplanes ianthinogenes</name>
    <dbReference type="NCBI Taxonomy" id="122358"/>
    <lineage>
        <taxon>Bacteria</taxon>
        <taxon>Bacillati</taxon>
        <taxon>Actinomycetota</taxon>
        <taxon>Actinomycetes</taxon>
        <taxon>Micromonosporales</taxon>
        <taxon>Micromonosporaceae</taxon>
        <taxon>Actinoplanes</taxon>
    </lineage>
</organism>
<proteinExistence type="predicted"/>
<dbReference type="SUPFAM" id="SSF110221">
    <property type="entry name" value="AbfB domain"/>
    <property type="match status" value="1"/>
</dbReference>
<evidence type="ECO:0000259" key="6">
    <source>
        <dbReference type="Pfam" id="PF05270"/>
    </source>
</evidence>
<dbReference type="InterPro" id="IPR039425">
    <property type="entry name" value="RNA_pol_sigma-70-like"/>
</dbReference>
<keyword evidence="2" id="KW-0731">Sigma factor</keyword>
<dbReference type="Proteomes" id="UP000676967">
    <property type="component" value="Chromosome"/>
</dbReference>
<keyword evidence="4" id="KW-0804">Transcription</keyword>
<dbReference type="PANTHER" id="PTHR43133">
    <property type="entry name" value="RNA POLYMERASE ECF-TYPE SIGMA FACTO"/>
    <property type="match status" value="1"/>
</dbReference>
<dbReference type="Gene3D" id="1.10.1740.10">
    <property type="match status" value="1"/>
</dbReference>
<dbReference type="PANTHER" id="PTHR43133:SF8">
    <property type="entry name" value="RNA POLYMERASE SIGMA FACTOR HI_1459-RELATED"/>
    <property type="match status" value="1"/>
</dbReference>
<dbReference type="NCBIfam" id="TIGR02937">
    <property type="entry name" value="sigma70-ECF"/>
    <property type="match status" value="1"/>
</dbReference>
<feature type="domain" description="Alpha-L-arabinofuranosidase B arabinose-binding" evidence="6">
    <location>
        <begin position="381"/>
        <end position="511"/>
    </location>
</feature>
<dbReference type="InterPro" id="IPR036195">
    <property type="entry name" value="AbfB_ABD_sf"/>
</dbReference>
<keyword evidence="8" id="KW-1185">Reference proteome</keyword>
<evidence type="ECO:0000256" key="4">
    <source>
        <dbReference type="ARBA" id="ARBA00023163"/>
    </source>
</evidence>
<gene>
    <name evidence="7" type="ORF">Aiant_85560</name>
</gene>
<dbReference type="InterPro" id="IPR007934">
    <property type="entry name" value="AbfB_ABD"/>
</dbReference>
<evidence type="ECO:0008006" key="9">
    <source>
        <dbReference type="Google" id="ProtNLM"/>
    </source>
</evidence>
<evidence type="ECO:0000256" key="1">
    <source>
        <dbReference type="ARBA" id="ARBA00023015"/>
    </source>
</evidence>
<protein>
    <recommendedName>
        <fullName evidence="9">RNA polymerase sigma factor (Sigma-70 family)</fullName>
    </recommendedName>
</protein>
<evidence type="ECO:0000256" key="3">
    <source>
        <dbReference type="ARBA" id="ARBA00023125"/>
    </source>
</evidence>
<dbReference type="InterPro" id="IPR007627">
    <property type="entry name" value="RNA_pol_sigma70_r2"/>
</dbReference>
<evidence type="ECO:0000256" key="2">
    <source>
        <dbReference type="ARBA" id="ARBA00023082"/>
    </source>
</evidence>
<dbReference type="InterPro" id="IPR014284">
    <property type="entry name" value="RNA_pol_sigma-70_dom"/>
</dbReference>
<dbReference type="CDD" id="cd23399">
    <property type="entry name" value="beta-trefoil_ABD_ABFB"/>
    <property type="match status" value="1"/>
</dbReference>
<accession>A0ABM7M8J1</accession>
<keyword evidence="3" id="KW-0238">DNA-binding</keyword>
<dbReference type="SUPFAM" id="SSF88946">
    <property type="entry name" value="Sigma2 domain of RNA polymerase sigma factors"/>
    <property type="match status" value="1"/>
</dbReference>